<dbReference type="AlphaFoldDB" id="A0A1I6PK58"/>
<evidence type="ECO:0000313" key="2">
    <source>
        <dbReference type="Proteomes" id="UP000183209"/>
    </source>
</evidence>
<proteinExistence type="predicted"/>
<name>A0A1I6PK58_9FLAO</name>
<dbReference type="Proteomes" id="UP000183209">
    <property type="component" value="Unassembled WGS sequence"/>
</dbReference>
<sequence length="262" mass="29613">MYIYILTEPNFIGMAKQKGIIKLTGTIGDINFYYRKGVPVARKAGGGFNSEAIKKSPKMKRVRENSSEFGLCSRAKKVFKNSLHPFLIHYKDPTLHGRMMRLFQEIKVCDVLSERGKRTVGNGLKSDAGCKLLLDFRITPKRDVATSLMGKITFDKDNYICRISEFNIEQFKFYGNASHFELRFGIVRMDFDTLSATTYMAKSRVIGKDFDSSTIALRSKDIPTEGGIKFAFLGICFYQEVSGQLEVLKAESATGLQLLKIF</sequence>
<reference evidence="1 2" key="1">
    <citation type="submission" date="2016-10" db="EMBL/GenBank/DDBJ databases">
        <authorList>
            <person name="de Groot N.N."/>
        </authorList>
    </citation>
    <scope>NUCLEOTIDE SEQUENCE [LARGE SCALE GENOMIC DNA]</scope>
    <source>
        <strain evidence="1 2">CGMCC 1.6114</strain>
    </source>
</reference>
<evidence type="ECO:0000313" key="1">
    <source>
        <dbReference type="EMBL" id="SFS40458.1"/>
    </source>
</evidence>
<dbReference type="EMBL" id="FPAG01000001">
    <property type="protein sequence ID" value="SFS40458.1"/>
    <property type="molecule type" value="Genomic_DNA"/>
</dbReference>
<organism evidence="1 2">
    <name type="scientific">Zhouia amylolytica</name>
    <dbReference type="NCBI Taxonomy" id="376730"/>
    <lineage>
        <taxon>Bacteria</taxon>
        <taxon>Pseudomonadati</taxon>
        <taxon>Bacteroidota</taxon>
        <taxon>Flavobacteriia</taxon>
        <taxon>Flavobacteriales</taxon>
        <taxon>Flavobacteriaceae</taxon>
        <taxon>Zhouia</taxon>
    </lineage>
</organism>
<accession>A0A1I6PK58</accession>
<protein>
    <submittedName>
        <fullName evidence="1">Uncharacterized protein</fullName>
    </submittedName>
</protein>
<gene>
    <name evidence="1" type="ORF">SAMN04487906_0339</name>
</gene>